<evidence type="ECO:0000313" key="2">
    <source>
        <dbReference type="EMBL" id="PZG14419.1"/>
    </source>
</evidence>
<dbReference type="Proteomes" id="UP000248924">
    <property type="component" value="Unassembled WGS sequence"/>
</dbReference>
<evidence type="ECO:0000313" key="3">
    <source>
        <dbReference type="Proteomes" id="UP000248924"/>
    </source>
</evidence>
<keyword evidence="3" id="KW-1185">Reference proteome</keyword>
<reference evidence="2 3" key="1">
    <citation type="submission" date="2018-01" db="EMBL/GenBank/DDBJ databases">
        <title>Draft genome sequence of Jishengella sp. NA12.</title>
        <authorList>
            <person name="Sahin N."/>
            <person name="Ay H."/>
            <person name="Saygin H."/>
        </authorList>
    </citation>
    <scope>NUCLEOTIDE SEQUENCE [LARGE SCALE GENOMIC DNA]</scope>
    <source>
        <strain evidence="2 3">NA12</strain>
    </source>
</reference>
<protein>
    <submittedName>
        <fullName evidence="2">Uncharacterized protein</fullName>
    </submittedName>
</protein>
<sequence length="102" mass="11767">MFEFELTFDDRPDERVKIAAGSRDVLMWEKTTKGASMSKLEQELKITDLYTIAWFAAKRLGHFDGKLIEFQAGVELELLDDKSKKDEDEDEEGPEDPTRPAR</sequence>
<organism evidence="2 3">
    <name type="scientific">Micromonospora craterilacus</name>
    <dbReference type="NCBI Taxonomy" id="1655439"/>
    <lineage>
        <taxon>Bacteria</taxon>
        <taxon>Bacillati</taxon>
        <taxon>Actinomycetota</taxon>
        <taxon>Actinomycetes</taxon>
        <taxon>Micromonosporales</taxon>
        <taxon>Micromonosporaceae</taxon>
        <taxon>Micromonospora</taxon>
    </lineage>
</organism>
<dbReference type="OrthoDB" id="3698537at2"/>
<name>A0A2W2EC18_9ACTN</name>
<feature type="region of interest" description="Disordered" evidence="1">
    <location>
        <begin position="79"/>
        <end position="102"/>
    </location>
</feature>
<dbReference type="AlphaFoldDB" id="A0A2W2EC18"/>
<comment type="caution">
    <text evidence="2">The sequence shown here is derived from an EMBL/GenBank/DDBJ whole genome shotgun (WGS) entry which is preliminary data.</text>
</comment>
<proteinExistence type="predicted"/>
<dbReference type="EMBL" id="POTY01000149">
    <property type="protein sequence ID" value="PZG14419.1"/>
    <property type="molecule type" value="Genomic_DNA"/>
</dbReference>
<evidence type="ECO:0000256" key="1">
    <source>
        <dbReference type="SAM" id="MobiDB-lite"/>
    </source>
</evidence>
<gene>
    <name evidence="2" type="ORF">C1I95_21750</name>
</gene>
<dbReference type="RefSeq" id="WP_111216064.1">
    <property type="nucleotide sequence ID" value="NZ_POTY01000149.1"/>
</dbReference>
<accession>A0A2W2EC18</accession>